<dbReference type="InterPro" id="IPR043502">
    <property type="entry name" value="DNA/RNA_pol_sf"/>
</dbReference>
<proteinExistence type="predicted"/>
<dbReference type="SUPFAM" id="SSF56672">
    <property type="entry name" value="DNA/RNA polymerases"/>
    <property type="match status" value="1"/>
</dbReference>
<organism evidence="1 2">
    <name type="scientific">Brachionus calyciflorus</name>
    <dbReference type="NCBI Taxonomy" id="104777"/>
    <lineage>
        <taxon>Eukaryota</taxon>
        <taxon>Metazoa</taxon>
        <taxon>Spiralia</taxon>
        <taxon>Gnathifera</taxon>
        <taxon>Rotifera</taxon>
        <taxon>Eurotatoria</taxon>
        <taxon>Monogononta</taxon>
        <taxon>Pseudotrocha</taxon>
        <taxon>Ploima</taxon>
        <taxon>Brachionidae</taxon>
        <taxon>Brachionus</taxon>
    </lineage>
</organism>
<keyword evidence="2" id="KW-1185">Reference proteome</keyword>
<dbReference type="AlphaFoldDB" id="A0A814PB34"/>
<feature type="non-terminal residue" evidence="1">
    <location>
        <position position="57"/>
    </location>
</feature>
<name>A0A814PB34_9BILA</name>
<evidence type="ECO:0000313" key="1">
    <source>
        <dbReference type="EMBL" id="CAF1102278.1"/>
    </source>
</evidence>
<dbReference type="Gene3D" id="3.10.10.10">
    <property type="entry name" value="HIV Type 1 Reverse Transcriptase, subunit A, domain 1"/>
    <property type="match status" value="1"/>
</dbReference>
<gene>
    <name evidence="1" type="ORF">OXX778_LOCUS21212</name>
</gene>
<reference evidence="1" key="1">
    <citation type="submission" date="2021-02" db="EMBL/GenBank/DDBJ databases">
        <authorList>
            <person name="Nowell W R."/>
        </authorList>
    </citation>
    <scope>NUCLEOTIDE SEQUENCE</scope>
    <source>
        <strain evidence="1">Ploen Becks lab</strain>
    </source>
</reference>
<dbReference type="Proteomes" id="UP000663879">
    <property type="component" value="Unassembled WGS sequence"/>
</dbReference>
<dbReference type="OrthoDB" id="425619at2759"/>
<sequence>MFSSLKKDLSCCNYTVNSIDTQGSELIREPPRRVPFYMKEEIKKQLDELLEAGIIEP</sequence>
<accession>A0A814PB34</accession>
<dbReference type="EMBL" id="CAJNOC010007628">
    <property type="protein sequence ID" value="CAF1102278.1"/>
    <property type="molecule type" value="Genomic_DNA"/>
</dbReference>
<comment type="caution">
    <text evidence="1">The sequence shown here is derived from an EMBL/GenBank/DDBJ whole genome shotgun (WGS) entry which is preliminary data.</text>
</comment>
<protein>
    <submittedName>
        <fullName evidence="1">Uncharacterized protein</fullName>
    </submittedName>
</protein>
<evidence type="ECO:0000313" key="2">
    <source>
        <dbReference type="Proteomes" id="UP000663879"/>
    </source>
</evidence>